<dbReference type="GO" id="GO:0006310">
    <property type="term" value="P:DNA recombination"/>
    <property type="evidence" value="ECO:0007669"/>
    <property type="project" value="InterPro"/>
</dbReference>
<evidence type="ECO:0000256" key="2">
    <source>
        <dbReference type="ARBA" id="ARBA00009761"/>
    </source>
</evidence>
<dbReference type="InterPro" id="IPR012340">
    <property type="entry name" value="NA-bd_OB-fold"/>
</dbReference>
<evidence type="ECO:0008006" key="6">
    <source>
        <dbReference type="Google" id="ProtNLM"/>
    </source>
</evidence>
<keyword evidence="3" id="KW-0539">Nucleus</keyword>
<dbReference type="STRING" id="145388.A0A0D2L7V8"/>
<sequence length="107" mass="11900">MNADEPTPRVGFAQLKNMIGRRVLFVGRVESQDVGRAHMAAPDGSKVVIEGASSAFETQFAEVQGVVVDPTTIREESHVDFGENFDMNTYNELLRLANGPHQQMFYQ</sequence>
<dbReference type="SUPFAM" id="SSF50249">
    <property type="entry name" value="Nucleic acid-binding proteins"/>
    <property type="match status" value="1"/>
</dbReference>
<organism evidence="4 5">
    <name type="scientific">Monoraphidium neglectum</name>
    <dbReference type="NCBI Taxonomy" id="145388"/>
    <lineage>
        <taxon>Eukaryota</taxon>
        <taxon>Viridiplantae</taxon>
        <taxon>Chlorophyta</taxon>
        <taxon>core chlorophytes</taxon>
        <taxon>Chlorophyceae</taxon>
        <taxon>CS clade</taxon>
        <taxon>Sphaeropleales</taxon>
        <taxon>Selenastraceae</taxon>
        <taxon>Monoraphidium</taxon>
    </lineage>
</organism>
<dbReference type="OrthoDB" id="188186at2759"/>
<dbReference type="GO" id="GO:0003677">
    <property type="term" value="F:DNA binding"/>
    <property type="evidence" value="ECO:0007669"/>
    <property type="project" value="InterPro"/>
</dbReference>
<dbReference type="GO" id="GO:0006281">
    <property type="term" value="P:DNA repair"/>
    <property type="evidence" value="ECO:0007669"/>
    <property type="project" value="InterPro"/>
</dbReference>
<gene>
    <name evidence="4" type="ORF">MNEG_5011</name>
</gene>
<proteinExistence type="inferred from homology"/>
<name>A0A0D2L7V8_9CHLO</name>
<dbReference type="GeneID" id="25737888"/>
<dbReference type="Gene3D" id="2.40.50.140">
    <property type="entry name" value="Nucleic acid-binding proteins"/>
    <property type="match status" value="1"/>
</dbReference>
<dbReference type="RefSeq" id="XP_013901963.1">
    <property type="nucleotide sequence ID" value="XM_014046509.1"/>
</dbReference>
<dbReference type="Pfam" id="PF08661">
    <property type="entry name" value="Rep_fac-A_3"/>
    <property type="match status" value="1"/>
</dbReference>
<reference evidence="4 5" key="1">
    <citation type="journal article" date="2013" name="BMC Genomics">
        <title>Reconstruction of the lipid metabolism for the microalga Monoraphidium neglectum from its genome sequence reveals characteristics suitable for biofuel production.</title>
        <authorList>
            <person name="Bogen C."/>
            <person name="Al-Dilaimi A."/>
            <person name="Albersmeier A."/>
            <person name="Wichmann J."/>
            <person name="Grundmann M."/>
            <person name="Rupp O."/>
            <person name="Lauersen K.J."/>
            <person name="Blifernez-Klassen O."/>
            <person name="Kalinowski J."/>
            <person name="Goesmann A."/>
            <person name="Mussgnug J.H."/>
            <person name="Kruse O."/>
        </authorList>
    </citation>
    <scope>NUCLEOTIDE SEQUENCE [LARGE SCALE GENOMIC DNA]</scope>
    <source>
        <strain evidence="4 5">SAG 48.87</strain>
    </source>
</reference>
<dbReference type="GO" id="GO:0006260">
    <property type="term" value="P:DNA replication"/>
    <property type="evidence" value="ECO:0007669"/>
    <property type="project" value="InterPro"/>
</dbReference>
<evidence type="ECO:0000256" key="3">
    <source>
        <dbReference type="ARBA" id="ARBA00023242"/>
    </source>
</evidence>
<keyword evidence="5" id="KW-1185">Reference proteome</keyword>
<protein>
    <recommendedName>
        <fullName evidence="6">Replication factor A protein 3</fullName>
    </recommendedName>
</protein>
<accession>A0A0D2L7V8</accession>
<evidence type="ECO:0000313" key="4">
    <source>
        <dbReference type="EMBL" id="KIZ02944.1"/>
    </source>
</evidence>
<dbReference type="GO" id="GO:0031981">
    <property type="term" value="C:nuclear lumen"/>
    <property type="evidence" value="ECO:0007669"/>
    <property type="project" value="UniProtKB-ARBA"/>
</dbReference>
<evidence type="ECO:0000256" key="1">
    <source>
        <dbReference type="ARBA" id="ARBA00004123"/>
    </source>
</evidence>
<dbReference type="Proteomes" id="UP000054498">
    <property type="component" value="Unassembled WGS sequence"/>
</dbReference>
<evidence type="ECO:0000313" key="5">
    <source>
        <dbReference type="Proteomes" id="UP000054498"/>
    </source>
</evidence>
<dbReference type="PANTHER" id="PTHR47058:SF3">
    <property type="entry name" value="REPLICATION PROTEIN A 14 KDA SUBUNIT A-RELATED"/>
    <property type="match status" value="1"/>
</dbReference>
<dbReference type="EMBL" id="KK100945">
    <property type="protein sequence ID" value="KIZ02944.1"/>
    <property type="molecule type" value="Genomic_DNA"/>
</dbReference>
<dbReference type="CDD" id="cd04479">
    <property type="entry name" value="RPA3"/>
    <property type="match status" value="1"/>
</dbReference>
<dbReference type="PANTHER" id="PTHR47058">
    <property type="entry name" value="REPLICATION PROTEIN A 14 KDA SUBUNIT A-RELATED"/>
    <property type="match status" value="1"/>
</dbReference>
<dbReference type="InterPro" id="IPR013970">
    <property type="entry name" value="Rfa2"/>
</dbReference>
<dbReference type="KEGG" id="mng:MNEG_5011"/>
<dbReference type="AlphaFoldDB" id="A0A0D2L7V8"/>
<comment type="similarity">
    <text evidence="2">Belongs to the replication factor A protein 3 family.</text>
</comment>
<comment type="subcellular location">
    <subcellularLocation>
        <location evidence="1">Nucleus</location>
    </subcellularLocation>
</comment>